<accession>A0A2C9LMW8</accession>
<dbReference type="GO" id="GO:0035082">
    <property type="term" value="P:axoneme assembly"/>
    <property type="evidence" value="ECO:0007669"/>
    <property type="project" value="InterPro"/>
</dbReference>
<dbReference type="GO" id="GO:0005737">
    <property type="term" value="C:cytoplasm"/>
    <property type="evidence" value="ECO:0007669"/>
    <property type="project" value="TreeGrafter"/>
</dbReference>
<evidence type="ECO:0000313" key="3">
    <source>
        <dbReference type="Proteomes" id="UP000076420"/>
    </source>
</evidence>
<dbReference type="Proteomes" id="UP000076420">
    <property type="component" value="Unassembled WGS sequence"/>
</dbReference>
<organism evidence="2 3">
    <name type="scientific">Biomphalaria glabrata</name>
    <name type="common">Bloodfluke planorb</name>
    <name type="synonym">Freshwater snail</name>
    <dbReference type="NCBI Taxonomy" id="6526"/>
    <lineage>
        <taxon>Eukaryota</taxon>
        <taxon>Metazoa</taxon>
        <taxon>Spiralia</taxon>
        <taxon>Lophotrochozoa</taxon>
        <taxon>Mollusca</taxon>
        <taxon>Gastropoda</taxon>
        <taxon>Heterobranchia</taxon>
        <taxon>Euthyneura</taxon>
        <taxon>Panpulmonata</taxon>
        <taxon>Hygrophila</taxon>
        <taxon>Lymnaeoidea</taxon>
        <taxon>Planorbidae</taxon>
        <taxon>Biomphalaria</taxon>
    </lineage>
</organism>
<dbReference type="VEuPathDB" id="VectorBase:BGLAX_036030"/>
<evidence type="ECO:0000256" key="1">
    <source>
        <dbReference type="SAM" id="Coils"/>
    </source>
</evidence>
<protein>
    <submittedName>
        <fullName evidence="2">Uncharacterized protein</fullName>
    </submittedName>
</protein>
<feature type="coiled-coil region" evidence="1">
    <location>
        <begin position="5"/>
        <end position="67"/>
    </location>
</feature>
<dbReference type="PANTHER" id="PTHR16275">
    <property type="entry name" value="COILED-COIL DOMAIN-CONTAINING PROTEIN 40"/>
    <property type="match status" value="1"/>
</dbReference>
<dbReference type="EnsemblMetazoa" id="BGLB032809-RA">
    <property type="protein sequence ID" value="BGLB032809-PA"/>
    <property type="gene ID" value="BGLB032809"/>
</dbReference>
<dbReference type="KEGG" id="bgt:106075447"/>
<dbReference type="InterPro" id="IPR037386">
    <property type="entry name" value="CCDC40"/>
</dbReference>
<dbReference type="STRING" id="6526.A0A2C9LMW8"/>
<name>A0A2C9LMW8_BIOGL</name>
<gene>
    <name evidence="2" type="primary">106075447</name>
</gene>
<reference evidence="2" key="1">
    <citation type="submission" date="2020-05" db="UniProtKB">
        <authorList>
            <consortium name="EnsemblMetazoa"/>
        </authorList>
    </citation>
    <scope>IDENTIFICATION</scope>
    <source>
        <strain evidence="2">BB02</strain>
    </source>
</reference>
<dbReference type="PANTHER" id="PTHR16275:SF8">
    <property type="entry name" value="COILED-COIL DOMAIN-CONTAINING PROTEIN 40"/>
    <property type="match status" value="1"/>
</dbReference>
<evidence type="ECO:0000313" key="2">
    <source>
        <dbReference type="EnsemblMetazoa" id="BGLB032809-PA"/>
    </source>
</evidence>
<keyword evidence="1" id="KW-0175">Coiled coil</keyword>
<dbReference type="AlphaFoldDB" id="A0A2C9LMW8"/>
<proteinExistence type="predicted"/>
<sequence>MTNSKENVRSDISVMKRAAEKVETEVARAELLKQKQDLYVDRLVEGVERLKEEIAMYDAQISAQTEETKAAKESLMEAYMDIESVEFEKKDLFQKWNSSLIGMKRRDEAHSAMLSALK</sequence>
<dbReference type="VEuPathDB" id="VectorBase:BGLB032809"/>